<accession>C1GBK5</accession>
<protein>
    <recommendedName>
        <fullName evidence="8">3-oxoacyl-[acyl-carrier-protein] reductase</fullName>
    </recommendedName>
</protein>
<keyword evidence="2" id="KW-0521">NADP</keyword>
<keyword evidence="3" id="KW-0560">Oxidoreductase</keyword>
<evidence type="ECO:0000256" key="5">
    <source>
        <dbReference type="SAM" id="MobiDB-lite"/>
    </source>
</evidence>
<organism evidence="6 7">
    <name type="scientific">Paracoccidioides brasiliensis (strain Pb18)</name>
    <dbReference type="NCBI Taxonomy" id="502780"/>
    <lineage>
        <taxon>Eukaryota</taxon>
        <taxon>Fungi</taxon>
        <taxon>Dikarya</taxon>
        <taxon>Ascomycota</taxon>
        <taxon>Pezizomycotina</taxon>
        <taxon>Eurotiomycetes</taxon>
        <taxon>Eurotiomycetidae</taxon>
        <taxon>Onygenales</taxon>
        <taxon>Ajellomycetaceae</taxon>
        <taxon>Paracoccidioides</taxon>
    </lineage>
</organism>
<dbReference type="GO" id="GO:0048038">
    <property type="term" value="F:quinone binding"/>
    <property type="evidence" value="ECO:0007669"/>
    <property type="project" value="TreeGrafter"/>
</dbReference>
<feature type="region of interest" description="Disordered" evidence="5">
    <location>
        <begin position="131"/>
        <end position="150"/>
    </location>
</feature>
<evidence type="ECO:0000313" key="6">
    <source>
        <dbReference type="EMBL" id="EEH48927.2"/>
    </source>
</evidence>
<proteinExistence type="inferred from homology"/>
<dbReference type="AlphaFoldDB" id="C1GBK5"/>
<dbReference type="Pfam" id="PF00106">
    <property type="entry name" value="adh_short"/>
    <property type="match status" value="1"/>
</dbReference>
<dbReference type="HOGENOM" id="CLU_010194_1_3_1"/>
<dbReference type="Gene3D" id="3.40.50.720">
    <property type="entry name" value="NAD(P)-binding Rossmann-like Domain"/>
    <property type="match status" value="1"/>
</dbReference>
<dbReference type="InterPro" id="IPR002347">
    <property type="entry name" value="SDR_fam"/>
</dbReference>
<dbReference type="KEGG" id="pbn:PADG_05006"/>
<dbReference type="PANTHER" id="PTHR42760:SF133">
    <property type="entry name" value="3-OXOACYL-[ACYL-CARRIER-PROTEIN] REDUCTASE"/>
    <property type="match status" value="1"/>
</dbReference>
<name>C1GBK5_PARBD</name>
<dbReference type="STRING" id="502780.C1GBK5"/>
<evidence type="ECO:0000256" key="1">
    <source>
        <dbReference type="ARBA" id="ARBA00006484"/>
    </source>
</evidence>
<dbReference type="PANTHER" id="PTHR42760">
    <property type="entry name" value="SHORT-CHAIN DEHYDROGENASES/REDUCTASES FAMILY MEMBER"/>
    <property type="match status" value="1"/>
</dbReference>
<dbReference type="SUPFAM" id="SSF51735">
    <property type="entry name" value="NAD(P)-binding Rossmann-fold domains"/>
    <property type="match status" value="1"/>
</dbReference>
<dbReference type="VEuPathDB" id="FungiDB:PADG_05006"/>
<dbReference type="RefSeq" id="XP_010760228.1">
    <property type="nucleotide sequence ID" value="XM_010761926.1"/>
</dbReference>
<gene>
    <name evidence="6" type="ORF">PADG_05006</name>
</gene>
<dbReference type="eggNOG" id="KOG1200">
    <property type="taxonomic scope" value="Eukaryota"/>
</dbReference>
<dbReference type="OMA" id="TCMITGG"/>
<sequence length="419" mass="45963">MPLGLPRLRSGFRSRGLIVRCCRISTPWCSQFGSEAISPKPEARARVISRDPWELECLRSFSTSHGATNKPRRPLESARHQSPPLKGLTCMVTGGSSGIGYAIARRFLWEGVEKVILVGRSRKRLEEAVRRLEEEEEEEEDRGDYVEPGRPMCGNNDDLPQGNNGVDVHNPAQRATPPMQSIEFDNLVHDQPHDTVTVKDCEIFDFGPRFTLAVGDVGNPSFWGDEIKKLLDNVDILVNAAGISYSSLLPLAKEEHITAMLRTNLQGTIVACRTMSRRVMRAKPLQKLIDSSSITITNSRFTKCIINISSLHAMKGGVGAATYASTKAGVVALTRAIAAESGEMKAEARLRANVIVPGYIETRMVAEDLNPQVREKALRAIPLRRFGTVEEVADAAVFLAANQYANNCVLNLDGGLSAV</sequence>
<feature type="region of interest" description="Disordered" evidence="5">
    <location>
        <begin position="64"/>
        <end position="83"/>
    </location>
</feature>
<dbReference type="InParanoid" id="C1GBK5"/>
<dbReference type="EMBL" id="KN275961">
    <property type="protein sequence ID" value="EEH48927.2"/>
    <property type="molecule type" value="Genomic_DNA"/>
</dbReference>
<keyword evidence="7" id="KW-1185">Reference proteome</keyword>
<evidence type="ECO:0000256" key="2">
    <source>
        <dbReference type="ARBA" id="ARBA00022857"/>
    </source>
</evidence>
<dbReference type="PROSITE" id="PS00061">
    <property type="entry name" value="ADH_SHORT"/>
    <property type="match status" value="1"/>
</dbReference>
<dbReference type="InterPro" id="IPR036291">
    <property type="entry name" value="NAD(P)-bd_dom_sf"/>
</dbReference>
<evidence type="ECO:0000256" key="4">
    <source>
        <dbReference type="RuleBase" id="RU000363"/>
    </source>
</evidence>
<reference evidence="6 7" key="1">
    <citation type="journal article" date="2011" name="PLoS Genet.">
        <title>Comparative genomic analysis of human fungal pathogens causing paracoccidioidomycosis.</title>
        <authorList>
            <person name="Desjardins C.A."/>
            <person name="Champion M.D."/>
            <person name="Holder J.W."/>
            <person name="Muszewska A."/>
            <person name="Goldberg J."/>
            <person name="Bailao A.M."/>
            <person name="Brigido M.M."/>
            <person name="Ferreira M.E."/>
            <person name="Garcia A.M."/>
            <person name="Grynberg M."/>
            <person name="Gujja S."/>
            <person name="Heiman D.I."/>
            <person name="Henn M.R."/>
            <person name="Kodira C.D."/>
            <person name="Leon-Narvaez H."/>
            <person name="Longo L.V."/>
            <person name="Ma L.J."/>
            <person name="Malavazi I."/>
            <person name="Matsuo A.L."/>
            <person name="Morais F.V."/>
            <person name="Pereira M."/>
            <person name="Rodriguez-Brito S."/>
            <person name="Sakthikumar S."/>
            <person name="Salem-Izacc S.M."/>
            <person name="Sykes S.M."/>
            <person name="Teixeira M.M."/>
            <person name="Vallejo M.C."/>
            <person name="Walter M.E."/>
            <person name="Yandava C."/>
            <person name="Young S."/>
            <person name="Zeng Q."/>
            <person name="Zucker J."/>
            <person name="Felipe M.S."/>
            <person name="Goldman G.H."/>
            <person name="Haas B.J."/>
            <person name="McEwen J.G."/>
            <person name="Nino-Vega G."/>
            <person name="Puccia R."/>
            <person name="San-Blas G."/>
            <person name="Soares C.M."/>
            <person name="Birren B.W."/>
            <person name="Cuomo C.A."/>
        </authorList>
    </citation>
    <scope>NUCLEOTIDE SEQUENCE [LARGE SCALE GENOMIC DNA]</scope>
    <source>
        <strain evidence="6 7">Pb18</strain>
    </source>
</reference>
<dbReference type="PRINTS" id="PR00080">
    <property type="entry name" value="SDRFAMILY"/>
</dbReference>
<dbReference type="OrthoDB" id="47007at2759"/>
<dbReference type="GeneID" id="22584015"/>
<evidence type="ECO:0000256" key="3">
    <source>
        <dbReference type="ARBA" id="ARBA00023002"/>
    </source>
</evidence>
<evidence type="ECO:0008006" key="8">
    <source>
        <dbReference type="Google" id="ProtNLM"/>
    </source>
</evidence>
<dbReference type="Pfam" id="PF13561">
    <property type="entry name" value="adh_short_C2"/>
    <property type="match status" value="1"/>
</dbReference>
<dbReference type="PRINTS" id="PR00081">
    <property type="entry name" value="GDHRDH"/>
</dbReference>
<comment type="similarity">
    <text evidence="1 4">Belongs to the short-chain dehydrogenases/reductases (SDR) family.</text>
</comment>
<evidence type="ECO:0000313" key="7">
    <source>
        <dbReference type="Proteomes" id="UP000001628"/>
    </source>
</evidence>
<dbReference type="Proteomes" id="UP000001628">
    <property type="component" value="Unassembled WGS sequence"/>
</dbReference>
<dbReference type="GO" id="GO:0016616">
    <property type="term" value="F:oxidoreductase activity, acting on the CH-OH group of donors, NAD or NADP as acceptor"/>
    <property type="evidence" value="ECO:0007669"/>
    <property type="project" value="TreeGrafter"/>
</dbReference>
<dbReference type="InterPro" id="IPR020904">
    <property type="entry name" value="Sc_DH/Rdtase_CS"/>
</dbReference>
<dbReference type="GO" id="GO:0006633">
    <property type="term" value="P:fatty acid biosynthetic process"/>
    <property type="evidence" value="ECO:0007669"/>
    <property type="project" value="TreeGrafter"/>
</dbReference>